<dbReference type="HOGENOM" id="CLU_013871_2_2_1"/>
<reference evidence="2" key="2">
    <citation type="submission" date="2015-01" db="EMBL/GenBank/DDBJ databases">
        <title>Evolutionary Origins and Diversification of the Mycorrhizal Mutualists.</title>
        <authorList>
            <consortium name="DOE Joint Genome Institute"/>
            <consortium name="Mycorrhizal Genomics Consortium"/>
            <person name="Kohler A."/>
            <person name="Kuo A."/>
            <person name="Nagy L.G."/>
            <person name="Floudas D."/>
            <person name="Copeland A."/>
            <person name="Barry K.W."/>
            <person name="Cichocki N."/>
            <person name="Veneault-Fourrey C."/>
            <person name="LaButti K."/>
            <person name="Lindquist E.A."/>
            <person name="Lipzen A."/>
            <person name="Lundell T."/>
            <person name="Morin E."/>
            <person name="Murat C."/>
            <person name="Riley R."/>
            <person name="Ohm R."/>
            <person name="Sun H."/>
            <person name="Tunlid A."/>
            <person name="Henrissat B."/>
            <person name="Grigoriev I.V."/>
            <person name="Hibbett D.S."/>
            <person name="Martin F."/>
        </authorList>
    </citation>
    <scope>NUCLEOTIDE SEQUENCE [LARGE SCALE GENOMIC DNA]</scope>
    <source>
        <strain evidence="2">MUT 4182</strain>
    </source>
</reference>
<evidence type="ECO:0000313" key="2">
    <source>
        <dbReference type="Proteomes" id="UP000054248"/>
    </source>
</evidence>
<accession>A0A0C3KRL5</accession>
<dbReference type="OrthoDB" id="4062651at2759"/>
<name>A0A0C3KRL5_9AGAM</name>
<dbReference type="EMBL" id="KN823069">
    <property type="protein sequence ID" value="KIO24083.1"/>
    <property type="molecule type" value="Genomic_DNA"/>
</dbReference>
<dbReference type="Proteomes" id="UP000054248">
    <property type="component" value="Unassembled WGS sequence"/>
</dbReference>
<keyword evidence="2" id="KW-1185">Reference proteome</keyword>
<organism evidence="1 2">
    <name type="scientific">Tulasnella calospora MUT 4182</name>
    <dbReference type="NCBI Taxonomy" id="1051891"/>
    <lineage>
        <taxon>Eukaryota</taxon>
        <taxon>Fungi</taxon>
        <taxon>Dikarya</taxon>
        <taxon>Basidiomycota</taxon>
        <taxon>Agaricomycotina</taxon>
        <taxon>Agaricomycetes</taxon>
        <taxon>Cantharellales</taxon>
        <taxon>Tulasnellaceae</taxon>
        <taxon>Tulasnella</taxon>
    </lineage>
</organism>
<reference evidence="1 2" key="1">
    <citation type="submission" date="2014-04" db="EMBL/GenBank/DDBJ databases">
        <authorList>
            <consortium name="DOE Joint Genome Institute"/>
            <person name="Kuo A."/>
            <person name="Girlanda M."/>
            <person name="Perotto S."/>
            <person name="Kohler A."/>
            <person name="Nagy L.G."/>
            <person name="Floudas D."/>
            <person name="Copeland A."/>
            <person name="Barry K.W."/>
            <person name="Cichocki N."/>
            <person name="Veneault-Fourrey C."/>
            <person name="LaButti K."/>
            <person name="Lindquist E.A."/>
            <person name="Lipzen A."/>
            <person name="Lundell T."/>
            <person name="Morin E."/>
            <person name="Murat C."/>
            <person name="Sun H."/>
            <person name="Tunlid A."/>
            <person name="Henrissat B."/>
            <person name="Grigoriev I.V."/>
            <person name="Hibbett D.S."/>
            <person name="Martin F."/>
            <person name="Nordberg H.P."/>
            <person name="Cantor M.N."/>
            <person name="Hua S.X."/>
        </authorList>
    </citation>
    <scope>NUCLEOTIDE SEQUENCE [LARGE SCALE GENOMIC DNA]</scope>
    <source>
        <strain evidence="1 2">MUT 4182</strain>
    </source>
</reference>
<dbReference type="Gene3D" id="1.10.510.10">
    <property type="entry name" value="Transferase(Phosphotransferase) domain 1"/>
    <property type="match status" value="1"/>
</dbReference>
<sequence length="455" mass="50431">MSRAHPHKWYDELLAGDLLAEYDLALWELDPDRQQAFMHGKAALTPSEAAKHITSEQRKHPMAIGRPFEPTGPPISIYHTVFSKFKTLIEAPNAAPPEDVVTAFHLIQAAAKVYLNENARLRSIRPLLETLLKRQMPRLPAGYSFDPDDVALYDAPVGSVPLLVMEAKNEIGAGGSDPDIQGAFSFRKMRVEEDSPISEVPNVCCCPSFVLPVAGPHITIHGAIFADQFIVQPLTETLGLANFPNPFERSQYIAKIMVALRHCLEALEKFYSGLTPAHIPQRANFSPIFREYYVRDGKKVALTYTGPNLLPDRAGQAMFNARAKRLDDEEGISVKVKFTPQYREAAHALLAARDLAPRLHHCEKLKDGWTVVVMDSVDGRDMESAKQSSLPESALEDIENAIHALHGAGWVFGDLRPPNIMLCERDIAGSGTRKGAMLVDFDWAGMKTSNGILRH</sequence>
<dbReference type="AlphaFoldDB" id="A0A0C3KRL5"/>
<dbReference type="SUPFAM" id="SSF56112">
    <property type="entry name" value="Protein kinase-like (PK-like)"/>
    <property type="match status" value="1"/>
</dbReference>
<evidence type="ECO:0000313" key="1">
    <source>
        <dbReference type="EMBL" id="KIO24083.1"/>
    </source>
</evidence>
<protein>
    <recommendedName>
        <fullName evidence="3">Protein kinase domain-containing protein</fullName>
    </recommendedName>
</protein>
<gene>
    <name evidence="1" type="ORF">M407DRAFT_26519</name>
</gene>
<proteinExistence type="predicted"/>
<evidence type="ECO:0008006" key="3">
    <source>
        <dbReference type="Google" id="ProtNLM"/>
    </source>
</evidence>
<dbReference type="InterPro" id="IPR011009">
    <property type="entry name" value="Kinase-like_dom_sf"/>
</dbReference>